<dbReference type="Proteomes" id="UP001628156">
    <property type="component" value="Unassembled WGS sequence"/>
</dbReference>
<comment type="caution">
    <text evidence="1">The sequence shown here is derived from an EMBL/GenBank/DDBJ whole genome shotgun (WGS) entry which is preliminary data.</text>
</comment>
<organism evidence="1 2">
    <name type="scientific">Entamoeba nuttalli</name>
    <dbReference type="NCBI Taxonomy" id="412467"/>
    <lineage>
        <taxon>Eukaryota</taxon>
        <taxon>Amoebozoa</taxon>
        <taxon>Evosea</taxon>
        <taxon>Archamoebae</taxon>
        <taxon>Mastigamoebida</taxon>
        <taxon>Entamoebidae</taxon>
        <taxon>Entamoeba</taxon>
    </lineage>
</organism>
<keyword evidence="2" id="KW-1185">Reference proteome</keyword>
<reference evidence="1 2" key="1">
    <citation type="journal article" date="2019" name="PLoS Negl. Trop. Dis.">
        <title>Whole genome sequencing of Entamoeba nuttalli reveals mammalian host-related molecular signatures and a novel octapeptide-repeat surface protein.</title>
        <authorList>
            <person name="Tanaka M."/>
            <person name="Makiuchi T."/>
            <person name="Komiyama T."/>
            <person name="Shiina T."/>
            <person name="Osaki K."/>
            <person name="Tachibana H."/>
        </authorList>
    </citation>
    <scope>NUCLEOTIDE SEQUENCE [LARGE SCALE GENOMIC DNA]</scope>
    <source>
        <strain evidence="1 2">P19-061405</strain>
    </source>
</reference>
<proteinExistence type="predicted"/>
<dbReference type="EMBL" id="BAAFRS010000376">
    <property type="protein sequence ID" value="GAB1228119.1"/>
    <property type="molecule type" value="Genomic_DNA"/>
</dbReference>
<protein>
    <submittedName>
        <fullName evidence="1">Uncharacterized protein</fullName>
    </submittedName>
</protein>
<name>A0ABQ0DZ31_9EUKA</name>
<sequence length="63" mass="7302">MSGCIIPFPIELMSPTNIKIMSIQSEYLKSFITLTFHSVSCNLFFVESLIRVRCYIDYIKCIC</sequence>
<gene>
    <name evidence="1" type="ORF">ENUP19_0376G0006</name>
</gene>
<evidence type="ECO:0000313" key="2">
    <source>
        <dbReference type="Proteomes" id="UP001628156"/>
    </source>
</evidence>
<accession>A0ABQ0DZ31</accession>
<evidence type="ECO:0000313" key="1">
    <source>
        <dbReference type="EMBL" id="GAB1228119.1"/>
    </source>
</evidence>